<dbReference type="Proteomes" id="UP000226431">
    <property type="component" value="Unassembled WGS sequence"/>
</dbReference>
<feature type="region of interest" description="Disordered" evidence="1">
    <location>
        <begin position="130"/>
        <end position="160"/>
    </location>
</feature>
<dbReference type="Gene3D" id="3.40.50.1010">
    <property type="entry name" value="5'-nuclease"/>
    <property type="match status" value="1"/>
</dbReference>
<evidence type="ECO:0008006" key="4">
    <source>
        <dbReference type="Google" id="ProtNLM"/>
    </source>
</evidence>
<gene>
    <name evidence="2" type="ORF">CDD80_3251</name>
</gene>
<reference evidence="2 3" key="1">
    <citation type="submission" date="2017-06" db="EMBL/GenBank/DDBJ databases">
        <title>Ant-infecting Ophiocordyceps genomes reveal a high diversity of potential behavioral manipulation genes and a possible major role for enterotoxins.</title>
        <authorList>
            <person name="De Bekker C."/>
            <person name="Evans H.C."/>
            <person name="Brachmann A."/>
            <person name="Hughes D.P."/>
        </authorList>
    </citation>
    <scope>NUCLEOTIDE SEQUENCE [LARGE SCALE GENOMIC DNA]</scope>
    <source>
        <strain evidence="2 3">Map16</strain>
    </source>
</reference>
<organism evidence="2 3">
    <name type="scientific">Ophiocordyceps camponoti-rufipedis</name>
    <dbReference type="NCBI Taxonomy" id="2004952"/>
    <lineage>
        <taxon>Eukaryota</taxon>
        <taxon>Fungi</taxon>
        <taxon>Dikarya</taxon>
        <taxon>Ascomycota</taxon>
        <taxon>Pezizomycotina</taxon>
        <taxon>Sordariomycetes</taxon>
        <taxon>Hypocreomycetidae</taxon>
        <taxon>Hypocreales</taxon>
        <taxon>Ophiocordycipitaceae</taxon>
        <taxon>Ophiocordyceps</taxon>
    </lineage>
</organism>
<dbReference type="STRING" id="2004952.A0A2C5ZJ07"/>
<evidence type="ECO:0000313" key="3">
    <source>
        <dbReference type="Proteomes" id="UP000226431"/>
    </source>
</evidence>
<name>A0A2C5ZJ07_9HYPO</name>
<comment type="caution">
    <text evidence="2">The sequence shown here is derived from an EMBL/GenBank/DDBJ whole genome shotgun (WGS) entry which is preliminary data.</text>
</comment>
<evidence type="ECO:0000256" key="1">
    <source>
        <dbReference type="SAM" id="MobiDB-lite"/>
    </source>
</evidence>
<evidence type="ECO:0000313" key="2">
    <source>
        <dbReference type="EMBL" id="PHH79966.1"/>
    </source>
</evidence>
<dbReference type="CDD" id="cd18724">
    <property type="entry name" value="PIN_LabA-like"/>
    <property type="match status" value="1"/>
</dbReference>
<dbReference type="AlphaFoldDB" id="A0A2C5ZJ07"/>
<protein>
    <recommendedName>
        <fullName evidence="4">NYN domain-containing protein</fullName>
    </recommendedName>
</protein>
<keyword evidence="3" id="KW-1185">Reference proteome</keyword>
<sequence length="433" mass="48527">MCSEEKRLPSLGDFTRIRRHVASCCELDGDDGSSSFVDDFVGFDASARSSPVGAAQLGDFQRLFTQLKNQNGTTEPSISNTRTKVVTINEPDDSTDGSLRFGSTRSGNQVSTHELIYEFCTKTPIILSRPAKNEPAKASKSSTVSKATEKRPSTSRQVTSYQLDEKGPWIPIFAQPRSRKQRASFLAEKLEPMYAMDALRAEKNPQVGINGIHVFLDMSNINISFQNMVRIKYSINASARFSPLPPLDLQFLTEILVRKRHVVSLIAGCSVPPGRGRHEPRYIQELRECGYHVDLRERKRITTPSYKLRKSRSAAADSSSSEGRCVEASTVRYVEDLVDETLQTRMAESVMKHFQQQGTLVLATGDAQPAKYSDGFLAYAERSLKMGWDVEVVSWKKSLSSHWIKADWMASWGDRFRVIELDGFLEDLLAYSA</sequence>
<accession>A0A2C5ZJ07</accession>
<dbReference type="OrthoDB" id="5590473at2759"/>
<dbReference type="EMBL" id="NJES01000029">
    <property type="protein sequence ID" value="PHH79966.1"/>
    <property type="molecule type" value="Genomic_DNA"/>
</dbReference>
<proteinExistence type="predicted"/>